<name>A0A845L4L7_9FIRM</name>
<protein>
    <submittedName>
        <fullName evidence="1">Uncharacterized protein</fullName>
    </submittedName>
</protein>
<dbReference type="EMBL" id="WXEY01000006">
    <property type="protein sequence ID" value="MZP29590.1"/>
    <property type="molecule type" value="Genomic_DNA"/>
</dbReference>
<proteinExistence type="predicted"/>
<keyword evidence="2" id="KW-1185">Reference proteome</keyword>
<accession>A0A845L4L7</accession>
<dbReference type="AlphaFoldDB" id="A0A845L4L7"/>
<evidence type="ECO:0000313" key="2">
    <source>
        <dbReference type="Proteomes" id="UP000463470"/>
    </source>
</evidence>
<sequence length="60" mass="7013">MSSQDDRCHVCLRTNVVELICTMVFQVWGASSKELACWHVCNDCYPHFEETVLSSYRNNR</sequence>
<gene>
    <name evidence="1" type="ORF">GTO91_07710</name>
</gene>
<dbReference type="OrthoDB" id="2084652at2"/>
<evidence type="ECO:0000313" key="1">
    <source>
        <dbReference type="EMBL" id="MZP29590.1"/>
    </source>
</evidence>
<dbReference type="Proteomes" id="UP000463470">
    <property type="component" value="Unassembled WGS sequence"/>
</dbReference>
<comment type="caution">
    <text evidence="1">The sequence shown here is derived from an EMBL/GenBank/DDBJ whole genome shotgun (WGS) entry which is preliminary data.</text>
</comment>
<dbReference type="RefSeq" id="WP_161257324.1">
    <property type="nucleotide sequence ID" value="NZ_WXEY01000006.1"/>
</dbReference>
<reference evidence="1 2" key="1">
    <citation type="submission" date="2020-01" db="EMBL/GenBank/DDBJ databases">
        <title>Whole-genome sequence of Heliobacterium undosum DSM 13378.</title>
        <authorList>
            <person name="Kyndt J.A."/>
            <person name="Meyer T.E."/>
        </authorList>
    </citation>
    <scope>NUCLEOTIDE SEQUENCE [LARGE SCALE GENOMIC DNA]</scope>
    <source>
        <strain evidence="1 2">DSM 13378</strain>
    </source>
</reference>
<organism evidence="1 2">
    <name type="scientific">Heliomicrobium undosum</name>
    <dbReference type="NCBI Taxonomy" id="121734"/>
    <lineage>
        <taxon>Bacteria</taxon>
        <taxon>Bacillati</taxon>
        <taxon>Bacillota</taxon>
        <taxon>Clostridia</taxon>
        <taxon>Eubacteriales</taxon>
        <taxon>Heliobacteriaceae</taxon>
        <taxon>Heliomicrobium</taxon>
    </lineage>
</organism>